<evidence type="ECO:0000313" key="1">
    <source>
        <dbReference type="EMBL" id="EIC96200.1"/>
    </source>
</evidence>
<reference evidence="1 2" key="1">
    <citation type="submission" date="2012-03" db="EMBL/GenBank/DDBJ databases">
        <authorList>
            <person name="Durkin A.S."/>
            <person name="McCorrison J."/>
            <person name="Torralba M."/>
            <person name="Gillis M."/>
            <person name="Methe B."/>
            <person name="Sutton G."/>
            <person name="Nelson K.E."/>
        </authorList>
    </citation>
    <scope>NUCLEOTIDE SEQUENCE [LARGE SCALE GENOMIC DNA]</scope>
    <source>
        <strain evidence="1 2">F0468</strain>
    </source>
</reference>
<keyword evidence="2" id="KW-1185">Reference proteome</keyword>
<dbReference type="Proteomes" id="UP000005039">
    <property type="component" value="Unassembled WGS sequence"/>
</dbReference>
<comment type="caution">
    <text evidence="1">The sequence shown here is derived from an EMBL/GenBank/DDBJ whole genome shotgun (WGS) entry which is preliminary data.</text>
</comment>
<name>I0R942_9FIRM</name>
<protein>
    <recommendedName>
        <fullName evidence="3">Transposase</fullName>
    </recommendedName>
</protein>
<dbReference type="AlphaFoldDB" id="I0R942"/>
<dbReference type="RefSeq" id="WP_008753654.1">
    <property type="nucleotide sequence ID" value="NZ_AJGH01000053.1"/>
</dbReference>
<organism evidence="1 2">
    <name type="scientific">Lachnoanaerobaculum saburreum F0468</name>
    <dbReference type="NCBI Taxonomy" id="1095750"/>
    <lineage>
        <taxon>Bacteria</taxon>
        <taxon>Bacillati</taxon>
        <taxon>Bacillota</taxon>
        <taxon>Clostridia</taxon>
        <taxon>Lachnospirales</taxon>
        <taxon>Lachnospiraceae</taxon>
        <taxon>Lachnoanaerobaculum</taxon>
    </lineage>
</organism>
<gene>
    <name evidence="1" type="ORF">HMPREF9970_0566</name>
</gene>
<dbReference type="eggNOG" id="ENOG5030H33">
    <property type="taxonomic scope" value="Bacteria"/>
</dbReference>
<dbReference type="EMBL" id="AJGH01000053">
    <property type="protein sequence ID" value="EIC96200.1"/>
    <property type="molecule type" value="Genomic_DNA"/>
</dbReference>
<sequence>MCEVIDIMINKGRQEGLATGRQEGLAEGAELEKKNIAQGMKKKGFDISLIMELTGLSKEMILSL</sequence>
<evidence type="ECO:0008006" key="3">
    <source>
        <dbReference type="Google" id="ProtNLM"/>
    </source>
</evidence>
<proteinExistence type="predicted"/>
<evidence type="ECO:0000313" key="2">
    <source>
        <dbReference type="Proteomes" id="UP000005039"/>
    </source>
</evidence>
<dbReference type="PATRIC" id="fig|1095750.3.peg.1030"/>
<accession>I0R942</accession>